<dbReference type="AlphaFoldDB" id="A0A412FGV9"/>
<dbReference type="RefSeq" id="WP_117896242.1">
    <property type="nucleotide sequence ID" value="NZ_CABJCV010000032.1"/>
</dbReference>
<feature type="signal peptide" evidence="1">
    <location>
        <begin position="1"/>
        <end position="24"/>
    </location>
</feature>
<keyword evidence="3" id="KW-1185">Reference proteome</keyword>
<keyword evidence="1" id="KW-0732">Signal</keyword>
<dbReference type="EMBL" id="QRUP01000032">
    <property type="protein sequence ID" value="RGR67411.1"/>
    <property type="molecule type" value="Genomic_DNA"/>
</dbReference>
<comment type="caution">
    <text evidence="2">The sequence shown here is derived from an EMBL/GenBank/DDBJ whole genome shotgun (WGS) entry which is preliminary data.</text>
</comment>
<evidence type="ECO:0000313" key="2">
    <source>
        <dbReference type="EMBL" id="RGR67411.1"/>
    </source>
</evidence>
<gene>
    <name evidence="2" type="ORF">DWY25_16945</name>
</gene>
<name>A0A412FGV9_9FIRM</name>
<dbReference type="GeneID" id="83017084"/>
<sequence>MKKKAILGFMTGAAIVAATTGSYAAWDQLKVNPQSKTVTISKPVQLTAAANSITAVETSRTLGSDTEPTVVATLPVTVDTAGHTNLILNAADVSAVLDSTSIPEGQISTEIFKGDVPVTEATVIDDGNYSVKVTVTLTDADAEKITDGNLDISVGANLAEKKSE</sequence>
<feature type="chain" id="PRO_5019445750" evidence="1">
    <location>
        <begin position="25"/>
        <end position="164"/>
    </location>
</feature>
<reference evidence="2 3" key="1">
    <citation type="submission" date="2018-08" db="EMBL/GenBank/DDBJ databases">
        <title>A genome reference for cultivated species of the human gut microbiota.</title>
        <authorList>
            <person name="Zou Y."/>
            <person name="Xue W."/>
            <person name="Luo G."/>
        </authorList>
    </citation>
    <scope>NUCLEOTIDE SEQUENCE [LARGE SCALE GENOMIC DNA]</scope>
    <source>
        <strain evidence="2 3">AF24-29</strain>
    </source>
</reference>
<proteinExistence type="predicted"/>
<evidence type="ECO:0000313" key="3">
    <source>
        <dbReference type="Proteomes" id="UP000284178"/>
    </source>
</evidence>
<organism evidence="2 3">
    <name type="scientific">Holdemania filiformis</name>
    <dbReference type="NCBI Taxonomy" id="61171"/>
    <lineage>
        <taxon>Bacteria</taxon>
        <taxon>Bacillati</taxon>
        <taxon>Bacillota</taxon>
        <taxon>Erysipelotrichia</taxon>
        <taxon>Erysipelotrichales</taxon>
        <taxon>Erysipelotrichaceae</taxon>
        <taxon>Holdemania</taxon>
    </lineage>
</organism>
<protein>
    <submittedName>
        <fullName evidence="2">Uncharacterized protein</fullName>
    </submittedName>
</protein>
<evidence type="ECO:0000256" key="1">
    <source>
        <dbReference type="SAM" id="SignalP"/>
    </source>
</evidence>
<dbReference type="Proteomes" id="UP000284178">
    <property type="component" value="Unassembled WGS sequence"/>
</dbReference>
<accession>A0A412FGV9</accession>